<keyword evidence="1" id="KW-0808">Transferase</keyword>
<name>A0A6J5SX37_9CAUD</name>
<dbReference type="InterPro" id="IPR029063">
    <property type="entry name" value="SAM-dependent_MTases_sf"/>
</dbReference>
<dbReference type="SUPFAM" id="SSF53335">
    <property type="entry name" value="S-adenosyl-L-methionine-dependent methyltransferases"/>
    <property type="match status" value="1"/>
</dbReference>
<organism evidence="1">
    <name type="scientific">uncultured Caudovirales phage</name>
    <dbReference type="NCBI Taxonomy" id="2100421"/>
    <lineage>
        <taxon>Viruses</taxon>
        <taxon>Duplodnaviria</taxon>
        <taxon>Heunggongvirae</taxon>
        <taxon>Uroviricota</taxon>
        <taxon>Caudoviricetes</taxon>
        <taxon>Peduoviridae</taxon>
        <taxon>Maltschvirus</taxon>
        <taxon>Maltschvirus maltsch</taxon>
    </lineage>
</organism>
<protein>
    <submittedName>
        <fullName evidence="1">Methyltransferase domain containing protein</fullName>
    </submittedName>
</protein>
<accession>A0A6J5SX37</accession>
<gene>
    <name evidence="1" type="ORF">UFOVP1604_274</name>
</gene>
<dbReference type="Gene3D" id="3.40.50.150">
    <property type="entry name" value="Vaccinia Virus protein VP39"/>
    <property type="match status" value="1"/>
</dbReference>
<keyword evidence="1" id="KW-0489">Methyltransferase</keyword>
<proteinExistence type="predicted"/>
<sequence>MQRYDIINELILKNGFTKYLEIGVREPNDCFNLININIKHSVDPCFEVDAQIDYKQTSDQFFRSLRDSELNLDPNYKWDIIFIDGLHESDQVERDIENSLAHLSPNGYIVLHDCNPPTIHHAREDFYDHSTPAEGNWNGTVWKAIYKYRATRPDLEIFTIDTDWGVGIIKHGFQECCDFDNPYYEYNKFNNERGLYLNLISVDEFLKNKL</sequence>
<dbReference type="EMBL" id="LR797474">
    <property type="protein sequence ID" value="CAB4219191.1"/>
    <property type="molecule type" value="Genomic_DNA"/>
</dbReference>
<reference evidence="1" key="1">
    <citation type="submission" date="2020-05" db="EMBL/GenBank/DDBJ databases">
        <authorList>
            <person name="Chiriac C."/>
            <person name="Salcher M."/>
            <person name="Ghai R."/>
            <person name="Kavagutti S V."/>
        </authorList>
    </citation>
    <scope>NUCLEOTIDE SEQUENCE</scope>
</reference>
<dbReference type="GO" id="GO:0008168">
    <property type="term" value="F:methyltransferase activity"/>
    <property type="evidence" value="ECO:0007669"/>
    <property type="project" value="UniProtKB-KW"/>
</dbReference>
<evidence type="ECO:0000313" key="1">
    <source>
        <dbReference type="EMBL" id="CAB4219191.1"/>
    </source>
</evidence>
<dbReference type="Pfam" id="PF13578">
    <property type="entry name" value="Methyltransf_24"/>
    <property type="match status" value="1"/>
</dbReference>
<dbReference type="GO" id="GO:0032259">
    <property type="term" value="P:methylation"/>
    <property type="evidence" value="ECO:0007669"/>
    <property type="project" value="UniProtKB-KW"/>
</dbReference>